<reference evidence="1" key="1">
    <citation type="journal article" date="2014" name="Front. Microbiol.">
        <title>High frequency of phylogenetically diverse reductive dehalogenase-homologous genes in deep subseafloor sedimentary metagenomes.</title>
        <authorList>
            <person name="Kawai M."/>
            <person name="Futagami T."/>
            <person name="Toyoda A."/>
            <person name="Takaki Y."/>
            <person name="Nishi S."/>
            <person name="Hori S."/>
            <person name="Arai W."/>
            <person name="Tsubouchi T."/>
            <person name="Morono Y."/>
            <person name="Uchiyama I."/>
            <person name="Ito T."/>
            <person name="Fujiyama A."/>
            <person name="Inagaki F."/>
            <person name="Takami H."/>
        </authorList>
    </citation>
    <scope>NUCLEOTIDE SEQUENCE</scope>
    <source>
        <strain evidence="1">Expedition CK06-06</strain>
    </source>
</reference>
<dbReference type="AlphaFoldDB" id="X1VVD7"/>
<evidence type="ECO:0000313" key="1">
    <source>
        <dbReference type="EMBL" id="GAJ14505.1"/>
    </source>
</evidence>
<organism evidence="1">
    <name type="scientific">marine sediment metagenome</name>
    <dbReference type="NCBI Taxonomy" id="412755"/>
    <lineage>
        <taxon>unclassified sequences</taxon>
        <taxon>metagenomes</taxon>
        <taxon>ecological metagenomes</taxon>
    </lineage>
</organism>
<sequence length="63" mass="7371">LLFSMRRGFDIEILVIVKKLGYKIKELPVAWLNPPGKVNFMSYLNTLKELLQIKFNSLIGKYK</sequence>
<protein>
    <submittedName>
        <fullName evidence="1">Uncharacterized protein</fullName>
    </submittedName>
</protein>
<proteinExistence type="predicted"/>
<name>X1VVD7_9ZZZZ</name>
<accession>X1VVD7</accession>
<feature type="non-terminal residue" evidence="1">
    <location>
        <position position="1"/>
    </location>
</feature>
<dbReference type="EMBL" id="BARW01028600">
    <property type="protein sequence ID" value="GAJ14505.1"/>
    <property type="molecule type" value="Genomic_DNA"/>
</dbReference>
<gene>
    <name evidence="1" type="ORF">S12H4_46137</name>
</gene>
<comment type="caution">
    <text evidence="1">The sequence shown here is derived from an EMBL/GenBank/DDBJ whole genome shotgun (WGS) entry which is preliminary data.</text>
</comment>